<organism evidence="1 2">
    <name type="scientific">Liparis tanakae</name>
    <name type="common">Tanaka's snailfish</name>
    <dbReference type="NCBI Taxonomy" id="230148"/>
    <lineage>
        <taxon>Eukaryota</taxon>
        <taxon>Metazoa</taxon>
        <taxon>Chordata</taxon>
        <taxon>Craniata</taxon>
        <taxon>Vertebrata</taxon>
        <taxon>Euteleostomi</taxon>
        <taxon>Actinopterygii</taxon>
        <taxon>Neopterygii</taxon>
        <taxon>Teleostei</taxon>
        <taxon>Neoteleostei</taxon>
        <taxon>Acanthomorphata</taxon>
        <taxon>Eupercaria</taxon>
        <taxon>Perciformes</taxon>
        <taxon>Cottioidei</taxon>
        <taxon>Cottales</taxon>
        <taxon>Liparidae</taxon>
        <taxon>Liparis</taxon>
    </lineage>
</organism>
<keyword evidence="2" id="KW-1185">Reference proteome</keyword>
<gene>
    <name evidence="1" type="ORF">EYF80_014186</name>
</gene>
<sequence>MKERRREAEAATIRTSVTTSDAGVHLSEARVSLLGEQDFCLVDVLPCLVDSAADAGHRHLREEHLVSVSGRVKPRSNTAAFAWTDELPLSFSQSVPAACCLNYAAPGIATEQKNTPGQQQLLTACHAQALVQLSALCDGSKPNKAPASTLSTSSGWTCSYRVLPNHSAWGWFSTGATESDTYITRPVSAATTNRKPSAASRIRCFSSYREQNKT</sequence>
<evidence type="ECO:0000313" key="2">
    <source>
        <dbReference type="Proteomes" id="UP000314294"/>
    </source>
</evidence>
<proteinExistence type="predicted"/>
<evidence type="ECO:0000313" key="1">
    <source>
        <dbReference type="EMBL" id="TNN75636.1"/>
    </source>
</evidence>
<protein>
    <submittedName>
        <fullName evidence="1">Uncharacterized protein</fullName>
    </submittedName>
</protein>
<comment type="caution">
    <text evidence="1">The sequence shown here is derived from an EMBL/GenBank/DDBJ whole genome shotgun (WGS) entry which is preliminary data.</text>
</comment>
<dbReference type="EMBL" id="SRLO01000101">
    <property type="protein sequence ID" value="TNN75636.1"/>
    <property type="molecule type" value="Genomic_DNA"/>
</dbReference>
<name>A0A4Z2ICA5_9TELE</name>
<reference evidence="1 2" key="1">
    <citation type="submission" date="2019-03" db="EMBL/GenBank/DDBJ databases">
        <title>First draft genome of Liparis tanakae, snailfish: a comprehensive survey of snailfish specific genes.</title>
        <authorList>
            <person name="Kim W."/>
            <person name="Song I."/>
            <person name="Jeong J.-H."/>
            <person name="Kim D."/>
            <person name="Kim S."/>
            <person name="Ryu S."/>
            <person name="Song J.Y."/>
            <person name="Lee S.K."/>
        </authorList>
    </citation>
    <scope>NUCLEOTIDE SEQUENCE [LARGE SCALE GENOMIC DNA]</scope>
    <source>
        <tissue evidence="1">Muscle</tissue>
    </source>
</reference>
<dbReference type="Proteomes" id="UP000314294">
    <property type="component" value="Unassembled WGS sequence"/>
</dbReference>
<dbReference type="AlphaFoldDB" id="A0A4Z2ICA5"/>
<accession>A0A4Z2ICA5</accession>